<reference evidence="4" key="1">
    <citation type="submission" date="2016-06" db="UniProtKB">
        <authorList>
            <consortium name="WormBaseParasite"/>
        </authorList>
    </citation>
    <scope>IDENTIFICATION</scope>
</reference>
<feature type="transmembrane region" description="Helical" evidence="1">
    <location>
        <begin position="461"/>
        <end position="490"/>
    </location>
</feature>
<keyword evidence="1" id="KW-0812">Transmembrane</keyword>
<proteinExistence type="predicted"/>
<feature type="transmembrane region" description="Helical" evidence="1">
    <location>
        <begin position="429"/>
        <end position="449"/>
    </location>
</feature>
<gene>
    <name evidence="2" type="ORF">ECPE_LOCUS7849</name>
</gene>
<dbReference type="GO" id="GO:0006506">
    <property type="term" value="P:GPI anchor biosynthetic process"/>
    <property type="evidence" value="ECO:0007669"/>
    <property type="project" value="InterPro"/>
</dbReference>
<protein>
    <submittedName>
        <fullName evidence="4">Pecanex-like protein</fullName>
    </submittedName>
</protein>
<accession>A0A183ALL4</accession>
<name>A0A183ALL4_9TREM</name>
<dbReference type="AlphaFoldDB" id="A0A183ALL4"/>
<reference evidence="2 3" key="2">
    <citation type="submission" date="2018-11" db="EMBL/GenBank/DDBJ databases">
        <authorList>
            <consortium name="Pathogen Informatics"/>
        </authorList>
    </citation>
    <scope>NUCLEOTIDE SEQUENCE [LARGE SCALE GENOMIC DNA]</scope>
    <source>
        <strain evidence="2 3">Egypt</strain>
    </source>
</reference>
<evidence type="ECO:0000313" key="4">
    <source>
        <dbReference type="WBParaSite" id="ECPE_0000786801-mRNA-1"/>
    </source>
</evidence>
<feature type="transmembrane region" description="Helical" evidence="1">
    <location>
        <begin position="613"/>
        <end position="634"/>
    </location>
</feature>
<evidence type="ECO:0000313" key="2">
    <source>
        <dbReference type="EMBL" id="VDP82184.1"/>
    </source>
</evidence>
<keyword evidence="3" id="KW-1185">Reference proteome</keyword>
<sequence length="642" mass="72029">MKPTALIFVPDHLVDGRVAYLRNGQLHPWGYALEPTIDSSRVIIVFSFVSSCDSRRVDQIDVASQVARENGLDANRIVGKIHCLLSDCPNVGSDSKRNEESVTRPILLSSLWIAFRYDLLTRLRRSNFAATLDQYTANRDNSSFESEEHSLNWNLLVEREQRMLTDCFGPCLTMLILDLTEFPVDPDEFRFGPEPKNKPFTERDGFTHRLRGLLPSSLTPGDELFSIPRALLTETVHRAYKIRPTTSSASSTGQVLSPTYTNDTSLTLLGTIQVLFLLLSLLTPLHTARSADSDSVHLVECNRLSSPPGSSEKSQWPDWIVSEIDCTRMPTLGWFFLNTSEPGEFVMPSDRPPILSFFTCELTRLLVWLESGEPAGLKINLHLARLMGHFFLYHILAWRTYCGLLIYMAGFGVSLVQYITEVHSVDTVFYANLATSACLMLGTLFVASTHPNPNRCISSGVIILSYVSTVIRLTVALILCLFMDLINLLALHLTTFYVYTVHLLMLQCRAIGTAWRLCRNGSKWNPLRNRVDTVPDMYVGPKIFAITRTRPGNKPIQSRVTVPDTGEHDVHLDRLFVATLLGLAVSLCLLPTTLAFYATFGLIRLVIVLVQNALRMVAVFILDMPVSALLAWLFHSDLSRSE</sequence>
<dbReference type="EMBL" id="UZAN01045168">
    <property type="protein sequence ID" value="VDP82184.1"/>
    <property type="molecule type" value="Genomic_DNA"/>
</dbReference>
<dbReference type="PANTHER" id="PTHR21329">
    <property type="entry name" value="PHOSPHATIDYLINOSITOL N-ACETYLGLUCOSAMINYLTRANSFERASE SUBUNIT Q-RELATED"/>
    <property type="match status" value="1"/>
</dbReference>
<feature type="transmembrane region" description="Helical" evidence="1">
    <location>
        <begin position="575"/>
        <end position="607"/>
    </location>
</feature>
<feature type="transmembrane region" description="Helical" evidence="1">
    <location>
        <begin position="390"/>
        <end position="409"/>
    </location>
</feature>
<keyword evidence="1" id="KW-1133">Transmembrane helix</keyword>
<dbReference type="OrthoDB" id="70250at2759"/>
<dbReference type="Proteomes" id="UP000272942">
    <property type="component" value="Unassembled WGS sequence"/>
</dbReference>
<dbReference type="GO" id="GO:0016020">
    <property type="term" value="C:membrane"/>
    <property type="evidence" value="ECO:0007669"/>
    <property type="project" value="InterPro"/>
</dbReference>
<feature type="transmembrane region" description="Helical" evidence="1">
    <location>
        <begin position="496"/>
        <end position="518"/>
    </location>
</feature>
<evidence type="ECO:0000256" key="1">
    <source>
        <dbReference type="SAM" id="Phobius"/>
    </source>
</evidence>
<keyword evidence="1" id="KW-0472">Membrane</keyword>
<evidence type="ECO:0000313" key="3">
    <source>
        <dbReference type="Proteomes" id="UP000272942"/>
    </source>
</evidence>
<dbReference type="Pfam" id="PF05024">
    <property type="entry name" value="Gpi1"/>
    <property type="match status" value="2"/>
</dbReference>
<dbReference type="GO" id="GO:0005783">
    <property type="term" value="C:endoplasmic reticulum"/>
    <property type="evidence" value="ECO:0007669"/>
    <property type="project" value="TreeGrafter"/>
</dbReference>
<dbReference type="WBParaSite" id="ECPE_0000786801-mRNA-1">
    <property type="protein sequence ID" value="ECPE_0000786801-mRNA-1"/>
    <property type="gene ID" value="ECPE_0000786801"/>
</dbReference>
<dbReference type="PANTHER" id="PTHR21329:SF3">
    <property type="entry name" value="PHOSPHATIDYLINOSITOL N-ACETYLGLUCOSAMINYLTRANSFERASE SUBUNIT Q"/>
    <property type="match status" value="1"/>
</dbReference>
<dbReference type="InterPro" id="IPR007720">
    <property type="entry name" value="PigQ/GPI1"/>
</dbReference>
<organism evidence="4">
    <name type="scientific">Echinostoma caproni</name>
    <dbReference type="NCBI Taxonomy" id="27848"/>
    <lineage>
        <taxon>Eukaryota</taxon>
        <taxon>Metazoa</taxon>
        <taxon>Spiralia</taxon>
        <taxon>Lophotrochozoa</taxon>
        <taxon>Platyhelminthes</taxon>
        <taxon>Trematoda</taxon>
        <taxon>Digenea</taxon>
        <taxon>Plagiorchiida</taxon>
        <taxon>Echinostomata</taxon>
        <taxon>Echinostomatoidea</taxon>
        <taxon>Echinostomatidae</taxon>
        <taxon>Echinostoma</taxon>
    </lineage>
</organism>